<dbReference type="Gene3D" id="1.10.20.60">
    <property type="entry name" value="Glu-tRNAGln amidotransferase C subunit, N-terminal domain"/>
    <property type="match status" value="1"/>
</dbReference>
<comment type="similarity">
    <text evidence="1">Belongs to the GatC family.</text>
</comment>
<name>A0A2H0BSM1_9BACT</name>
<evidence type="ECO:0000313" key="2">
    <source>
        <dbReference type="EMBL" id="PIP60641.1"/>
    </source>
</evidence>
<accession>A0A2H0BSM1</accession>
<dbReference type="AlphaFoldDB" id="A0A2H0BSM1"/>
<sequence>MSVRLFFGYDFAMSIERKEVEHLALLSRIGFSDEELERMEKTLDPILDYVGRLSKVDVQGVAEYQDEEPGLGLRADVPSDCEEDVKHIILENFPDKLGDALRVPGVFENPKG</sequence>
<dbReference type="PANTHER" id="PTHR15004:SF0">
    <property type="entry name" value="GLUTAMYL-TRNA(GLN) AMIDOTRANSFERASE SUBUNIT C, MITOCHONDRIAL"/>
    <property type="match status" value="1"/>
</dbReference>
<keyword evidence="1" id="KW-0648">Protein biosynthesis</keyword>
<dbReference type="GO" id="GO:0006412">
    <property type="term" value="P:translation"/>
    <property type="evidence" value="ECO:0007669"/>
    <property type="project" value="UniProtKB-UniRule"/>
</dbReference>
<keyword evidence="1" id="KW-0436">Ligase</keyword>
<dbReference type="Pfam" id="PF02686">
    <property type="entry name" value="GatC"/>
    <property type="match status" value="1"/>
</dbReference>
<dbReference type="Proteomes" id="UP000231581">
    <property type="component" value="Unassembled WGS sequence"/>
</dbReference>
<evidence type="ECO:0000313" key="3">
    <source>
        <dbReference type="Proteomes" id="UP000231581"/>
    </source>
</evidence>
<evidence type="ECO:0000256" key="1">
    <source>
        <dbReference type="HAMAP-Rule" id="MF_00122"/>
    </source>
</evidence>
<organism evidence="2 3">
    <name type="scientific">Candidatus Uhrbacteria bacterium CG22_combo_CG10-13_8_21_14_all_47_17</name>
    <dbReference type="NCBI Taxonomy" id="1975041"/>
    <lineage>
        <taxon>Bacteria</taxon>
        <taxon>Candidatus Uhriibacteriota</taxon>
    </lineage>
</organism>
<protein>
    <recommendedName>
        <fullName evidence="1">Aspartyl/glutamyl-tRNA(Asn/Gln) amidotransferase subunit C</fullName>
        <shortName evidence="1">Asp/Glu-ADT subunit C</shortName>
        <ecNumber evidence="1">6.3.5.-</ecNumber>
    </recommendedName>
</protein>
<dbReference type="InterPro" id="IPR003837">
    <property type="entry name" value="GatC"/>
</dbReference>
<keyword evidence="1" id="KW-0547">Nucleotide-binding</keyword>
<dbReference type="GO" id="GO:0005524">
    <property type="term" value="F:ATP binding"/>
    <property type="evidence" value="ECO:0007669"/>
    <property type="project" value="UniProtKB-KW"/>
</dbReference>
<dbReference type="HAMAP" id="MF_00122">
    <property type="entry name" value="GatC"/>
    <property type="match status" value="1"/>
</dbReference>
<comment type="caution">
    <text evidence="2">The sequence shown here is derived from an EMBL/GenBank/DDBJ whole genome shotgun (WGS) entry which is preliminary data.</text>
</comment>
<dbReference type="GO" id="GO:0050567">
    <property type="term" value="F:glutaminyl-tRNA synthase (glutamine-hydrolyzing) activity"/>
    <property type="evidence" value="ECO:0007669"/>
    <property type="project" value="UniProtKB-UniRule"/>
</dbReference>
<comment type="catalytic activity">
    <reaction evidence="1">
        <text>L-aspartyl-tRNA(Asn) + L-glutamine + ATP + H2O = L-asparaginyl-tRNA(Asn) + L-glutamate + ADP + phosphate + 2 H(+)</text>
        <dbReference type="Rhea" id="RHEA:14513"/>
        <dbReference type="Rhea" id="RHEA-COMP:9674"/>
        <dbReference type="Rhea" id="RHEA-COMP:9677"/>
        <dbReference type="ChEBI" id="CHEBI:15377"/>
        <dbReference type="ChEBI" id="CHEBI:15378"/>
        <dbReference type="ChEBI" id="CHEBI:29985"/>
        <dbReference type="ChEBI" id="CHEBI:30616"/>
        <dbReference type="ChEBI" id="CHEBI:43474"/>
        <dbReference type="ChEBI" id="CHEBI:58359"/>
        <dbReference type="ChEBI" id="CHEBI:78515"/>
        <dbReference type="ChEBI" id="CHEBI:78516"/>
        <dbReference type="ChEBI" id="CHEBI:456216"/>
    </reaction>
</comment>
<dbReference type="GO" id="GO:0006450">
    <property type="term" value="P:regulation of translational fidelity"/>
    <property type="evidence" value="ECO:0007669"/>
    <property type="project" value="InterPro"/>
</dbReference>
<comment type="catalytic activity">
    <reaction evidence="1">
        <text>L-glutamyl-tRNA(Gln) + L-glutamine + ATP + H2O = L-glutaminyl-tRNA(Gln) + L-glutamate + ADP + phosphate + H(+)</text>
        <dbReference type="Rhea" id="RHEA:17521"/>
        <dbReference type="Rhea" id="RHEA-COMP:9681"/>
        <dbReference type="Rhea" id="RHEA-COMP:9684"/>
        <dbReference type="ChEBI" id="CHEBI:15377"/>
        <dbReference type="ChEBI" id="CHEBI:15378"/>
        <dbReference type="ChEBI" id="CHEBI:29985"/>
        <dbReference type="ChEBI" id="CHEBI:30616"/>
        <dbReference type="ChEBI" id="CHEBI:43474"/>
        <dbReference type="ChEBI" id="CHEBI:58359"/>
        <dbReference type="ChEBI" id="CHEBI:78520"/>
        <dbReference type="ChEBI" id="CHEBI:78521"/>
        <dbReference type="ChEBI" id="CHEBI:456216"/>
    </reaction>
</comment>
<dbReference type="SUPFAM" id="SSF141000">
    <property type="entry name" value="Glu-tRNAGln amidotransferase C subunit"/>
    <property type="match status" value="1"/>
</dbReference>
<dbReference type="InterPro" id="IPR036113">
    <property type="entry name" value="Asp/Glu-ADT_sf_sub_c"/>
</dbReference>
<dbReference type="PANTHER" id="PTHR15004">
    <property type="entry name" value="GLUTAMYL-TRNA(GLN) AMIDOTRANSFERASE SUBUNIT C, MITOCHONDRIAL"/>
    <property type="match status" value="1"/>
</dbReference>
<dbReference type="GO" id="GO:0050566">
    <property type="term" value="F:asparaginyl-tRNA synthase (glutamine-hydrolyzing) activity"/>
    <property type="evidence" value="ECO:0007669"/>
    <property type="project" value="RHEA"/>
</dbReference>
<dbReference type="GO" id="GO:0016740">
    <property type="term" value="F:transferase activity"/>
    <property type="evidence" value="ECO:0007669"/>
    <property type="project" value="UniProtKB-KW"/>
</dbReference>
<dbReference type="EC" id="6.3.5.-" evidence="1"/>
<reference evidence="2 3" key="1">
    <citation type="submission" date="2017-09" db="EMBL/GenBank/DDBJ databases">
        <title>Depth-based differentiation of microbial function through sediment-hosted aquifers and enrichment of novel symbionts in the deep terrestrial subsurface.</title>
        <authorList>
            <person name="Probst A.J."/>
            <person name="Ladd B."/>
            <person name="Jarett J.K."/>
            <person name="Geller-Mcgrath D.E."/>
            <person name="Sieber C.M."/>
            <person name="Emerson J.B."/>
            <person name="Anantharaman K."/>
            <person name="Thomas B.C."/>
            <person name="Malmstrom R."/>
            <person name="Stieglmeier M."/>
            <person name="Klingl A."/>
            <person name="Woyke T."/>
            <person name="Ryan C.M."/>
            <person name="Banfield J.F."/>
        </authorList>
    </citation>
    <scope>NUCLEOTIDE SEQUENCE [LARGE SCALE GENOMIC DNA]</scope>
    <source>
        <strain evidence="2">CG22_combo_CG10-13_8_21_14_all_47_17</strain>
    </source>
</reference>
<dbReference type="GO" id="GO:0070681">
    <property type="term" value="P:glutaminyl-tRNAGln biosynthesis via transamidation"/>
    <property type="evidence" value="ECO:0007669"/>
    <property type="project" value="TreeGrafter"/>
</dbReference>
<dbReference type="NCBIfam" id="TIGR00135">
    <property type="entry name" value="gatC"/>
    <property type="match status" value="1"/>
</dbReference>
<proteinExistence type="inferred from homology"/>
<comment type="function">
    <text evidence="1">Allows the formation of correctly charged Asn-tRNA(Asn) or Gln-tRNA(Gln) through the transamidation of misacylated Asp-tRNA(Asn) or Glu-tRNA(Gln) in organisms which lack either or both of asparaginyl-tRNA or glutaminyl-tRNA synthetases. The reaction takes place in the presence of glutamine and ATP through an activated phospho-Asp-tRNA(Asn) or phospho-Glu-tRNA(Gln).</text>
</comment>
<comment type="subunit">
    <text evidence="1">Heterotrimer of A, B and C subunits.</text>
</comment>
<keyword evidence="2" id="KW-0808">Transferase</keyword>
<gene>
    <name evidence="1 2" type="primary">gatC</name>
    <name evidence="2" type="ORF">COX00_02115</name>
</gene>
<dbReference type="EMBL" id="PCSZ01000042">
    <property type="protein sequence ID" value="PIP60641.1"/>
    <property type="molecule type" value="Genomic_DNA"/>
</dbReference>
<keyword evidence="1" id="KW-0067">ATP-binding</keyword>